<feature type="region of interest" description="Disordered" evidence="6">
    <location>
        <begin position="328"/>
        <end position="350"/>
    </location>
</feature>
<evidence type="ECO:0000313" key="9">
    <source>
        <dbReference type="EMBL" id="OJD37514.1"/>
    </source>
</evidence>
<feature type="transmembrane region" description="Helical" evidence="7">
    <location>
        <begin position="45"/>
        <end position="70"/>
    </location>
</feature>
<feature type="transmembrane region" description="Helical" evidence="7">
    <location>
        <begin position="90"/>
        <end position="113"/>
    </location>
</feature>
<keyword evidence="2 7" id="KW-0812">Transmembrane</keyword>
<evidence type="ECO:0000256" key="1">
    <source>
        <dbReference type="ARBA" id="ARBA00004141"/>
    </source>
</evidence>
<evidence type="ECO:0000256" key="6">
    <source>
        <dbReference type="SAM" id="MobiDB-lite"/>
    </source>
</evidence>
<evidence type="ECO:0000259" key="8">
    <source>
        <dbReference type="Pfam" id="PF20684"/>
    </source>
</evidence>
<comment type="subcellular location">
    <subcellularLocation>
        <location evidence="1">Membrane</location>
        <topology evidence="1">Multi-pass membrane protein</topology>
    </subcellularLocation>
</comment>
<dbReference type="InterPro" id="IPR052337">
    <property type="entry name" value="SAT4-like"/>
</dbReference>
<feature type="domain" description="Rhodopsin" evidence="8">
    <location>
        <begin position="29"/>
        <end position="268"/>
    </location>
</feature>
<dbReference type="RefSeq" id="XP_020133653.1">
    <property type="nucleotide sequence ID" value="XM_020278661.1"/>
</dbReference>
<reference evidence="9 10" key="1">
    <citation type="submission" date="2016-10" db="EMBL/GenBank/DDBJ databases">
        <title>Proteomics and genomics reveal pathogen-plant mechanisms compatible with a hemibiotrophic lifestyle of Diplodia corticola.</title>
        <authorList>
            <person name="Fernandes I."/>
            <person name="De Jonge R."/>
            <person name="Van De Peer Y."/>
            <person name="Devreese B."/>
            <person name="Alves A."/>
            <person name="Esteves A.C."/>
        </authorList>
    </citation>
    <scope>NUCLEOTIDE SEQUENCE [LARGE SCALE GENOMIC DNA]</scope>
    <source>
        <strain evidence="9 10">CBS 112549</strain>
    </source>
</reference>
<feature type="transmembrane region" description="Helical" evidence="7">
    <location>
        <begin position="165"/>
        <end position="192"/>
    </location>
</feature>
<keyword evidence="10" id="KW-1185">Reference proteome</keyword>
<dbReference type="GeneID" id="31018922"/>
<name>A0A1J9RBJ0_9PEZI</name>
<comment type="caution">
    <text evidence="9">The sequence shown here is derived from an EMBL/GenBank/DDBJ whole genome shotgun (WGS) entry which is preliminary data.</text>
</comment>
<evidence type="ECO:0000256" key="3">
    <source>
        <dbReference type="ARBA" id="ARBA00022989"/>
    </source>
</evidence>
<sequence length="382" mass="42075">MTLPIQQKGPQVLAVLWIETFLAATVISLRYWTRSKIGGQVGWDDWLLVLTWLLMFAFSIICTVSAQHGLGIHMADITPLTEFSIAMKAFLIGQSVISVAMGTSKCAVAVFLIRILNKTWHYVLLWFWIVTIMAVSFLLAISVFAQVTPVEALWNPSVKGEYHLSLTVIATIVCVWSAAMDFFLAIFPWMVLWQLNMRKKEKTTICISLSLGVIAGVCGIVRTTTLNALSNSADYLYACSDSVCWTFSELTLTIICVTMPALRPLWKRVTGQSSSGYGNYYKHSQSKAGFASSGFASRSADHGDINLDYMPGSSQKAAYPTYTSGAGKASVHTDADSDRSILENGKGSNEGIQRVQEINVTYDDISDTSVHVQQSAYQTHAR</sequence>
<organism evidence="9 10">
    <name type="scientific">Diplodia corticola</name>
    <dbReference type="NCBI Taxonomy" id="236234"/>
    <lineage>
        <taxon>Eukaryota</taxon>
        <taxon>Fungi</taxon>
        <taxon>Dikarya</taxon>
        <taxon>Ascomycota</taxon>
        <taxon>Pezizomycotina</taxon>
        <taxon>Dothideomycetes</taxon>
        <taxon>Dothideomycetes incertae sedis</taxon>
        <taxon>Botryosphaeriales</taxon>
        <taxon>Botryosphaeriaceae</taxon>
        <taxon>Diplodia</taxon>
    </lineage>
</organism>
<feature type="transmembrane region" description="Helical" evidence="7">
    <location>
        <begin position="12"/>
        <end position="33"/>
    </location>
</feature>
<dbReference type="Pfam" id="PF20684">
    <property type="entry name" value="Fung_rhodopsin"/>
    <property type="match status" value="1"/>
</dbReference>
<evidence type="ECO:0000256" key="5">
    <source>
        <dbReference type="ARBA" id="ARBA00038359"/>
    </source>
</evidence>
<feature type="compositionally biased region" description="Basic and acidic residues" evidence="6">
    <location>
        <begin position="331"/>
        <end position="341"/>
    </location>
</feature>
<dbReference type="PANTHER" id="PTHR33048:SF93">
    <property type="entry name" value="INTEGRAL MEMBRANE PROTEIN"/>
    <property type="match status" value="1"/>
</dbReference>
<comment type="similarity">
    <text evidence="5">Belongs to the SAT4 family.</text>
</comment>
<dbReference type="EMBL" id="MNUE01000007">
    <property type="protein sequence ID" value="OJD37514.1"/>
    <property type="molecule type" value="Genomic_DNA"/>
</dbReference>
<feature type="transmembrane region" description="Helical" evidence="7">
    <location>
        <begin position="204"/>
        <end position="223"/>
    </location>
</feature>
<dbReference type="AlphaFoldDB" id="A0A1J9RBJ0"/>
<evidence type="ECO:0000256" key="7">
    <source>
        <dbReference type="SAM" id="Phobius"/>
    </source>
</evidence>
<keyword evidence="4 7" id="KW-0472">Membrane</keyword>
<protein>
    <recommendedName>
        <fullName evidence="8">Rhodopsin domain-containing protein</fullName>
    </recommendedName>
</protein>
<gene>
    <name evidence="9" type="ORF">BKCO1_7000208</name>
</gene>
<dbReference type="OrthoDB" id="5417844at2759"/>
<dbReference type="PANTHER" id="PTHR33048">
    <property type="entry name" value="PTH11-LIKE INTEGRAL MEMBRANE PROTEIN (AFU_ORTHOLOGUE AFUA_5G11245)"/>
    <property type="match status" value="1"/>
</dbReference>
<evidence type="ECO:0000313" key="10">
    <source>
        <dbReference type="Proteomes" id="UP000183809"/>
    </source>
</evidence>
<evidence type="ECO:0000256" key="2">
    <source>
        <dbReference type="ARBA" id="ARBA00022692"/>
    </source>
</evidence>
<evidence type="ECO:0000256" key="4">
    <source>
        <dbReference type="ARBA" id="ARBA00023136"/>
    </source>
</evidence>
<feature type="transmembrane region" description="Helical" evidence="7">
    <location>
        <begin position="125"/>
        <end position="145"/>
    </location>
</feature>
<proteinExistence type="inferred from homology"/>
<dbReference type="GO" id="GO:0016020">
    <property type="term" value="C:membrane"/>
    <property type="evidence" value="ECO:0007669"/>
    <property type="project" value="UniProtKB-SubCell"/>
</dbReference>
<accession>A0A1J9RBJ0</accession>
<dbReference type="Proteomes" id="UP000183809">
    <property type="component" value="Unassembled WGS sequence"/>
</dbReference>
<keyword evidence="3 7" id="KW-1133">Transmembrane helix</keyword>
<dbReference type="InterPro" id="IPR049326">
    <property type="entry name" value="Rhodopsin_dom_fungi"/>
</dbReference>